<dbReference type="GO" id="GO:0003677">
    <property type="term" value="F:DNA binding"/>
    <property type="evidence" value="ECO:0007669"/>
    <property type="project" value="UniProtKB-KW"/>
</dbReference>
<dbReference type="InterPro" id="IPR016032">
    <property type="entry name" value="Sig_transdc_resp-reg_C-effctor"/>
</dbReference>
<evidence type="ECO:0000256" key="3">
    <source>
        <dbReference type="ARBA" id="ARBA00023125"/>
    </source>
</evidence>
<dbReference type="SUPFAM" id="SSF52172">
    <property type="entry name" value="CheY-like"/>
    <property type="match status" value="1"/>
</dbReference>
<comment type="caution">
    <text evidence="8">The sequence shown here is derived from an EMBL/GenBank/DDBJ whole genome shotgun (WGS) entry which is preliminary data.</text>
</comment>
<evidence type="ECO:0000259" key="7">
    <source>
        <dbReference type="PROSITE" id="PS50110"/>
    </source>
</evidence>
<dbReference type="Gene3D" id="3.40.50.2300">
    <property type="match status" value="1"/>
</dbReference>
<dbReference type="EMBL" id="QMIG01000003">
    <property type="protein sequence ID" value="RAW17644.1"/>
    <property type="molecule type" value="Genomic_DNA"/>
</dbReference>
<dbReference type="InterPro" id="IPR000792">
    <property type="entry name" value="Tscrpt_reg_LuxR_C"/>
</dbReference>
<dbReference type="InterPro" id="IPR058245">
    <property type="entry name" value="NreC/VraR/RcsB-like_REC"/>
</dbReference>
<accession>A0A329QYZ8</accession>
<dbReference type="GO" id="GO:0006355">
    <property type="term" value="P:regulation of DNA-templated transcription"/>
    <property type="evidence" value="ECO:0007669"/>
    <property type="project" value="InterPro"/>
</dbReference>
<evidence type="ECO:0000256" key="2">
    <source>
        <dbReference type="ARBA" id="ARBA00023015"/>
    </source>
</evidence>
<dbReference type="InterPro" id="IPR039420">
    <property type="entry name" value="WalR-like"/>
</dbReference>
<reference evidence="8 9" key="1">
    <citation type="submission" date="2018-06" db="EMBL/GenBank/DDBJ databases">
        <title>Phytoactinopolyspora halophila sp. nov., a novel halophilic actinomycete isolated from a saline soil in China.</title>
        <authorList>
            <person name="Tang S.-K."/>
        </authorList>
    </citation>
    <scope>NUCLEOTIDE SEQUENCE [LARGE SCALE GENOMIC DNA]</scope>
    <source>
        <strain evidence="8 9">YIM 96934</strain>
    </source>
</reference>
<dbReference type="InterPro" id="IPR011006">
    <property type="entry name" value="CheY-like_superfamily"/>
</dbReference>
<dbReference type="SMART" id="SM00421">
    <property type="entry name" value="HTH_LUXR"/>
    <property type="match status" value="1"/>
</dbReference>
<dbReference type="PANTHER" id="PTHR43214">
    <property type="entry name" value="TWO-COMPONENT RESPONSE REGULATOR"/>
    <property type="match status" value="1"/>
</dbReference>
<feature type="domain" description="HTH luxR-type" evidence="6">
    <location>
        <begin position="160"/>
        <end position="225"/>
    </location>
</feature>
<dbReference type="PROSITE" id="PS50043">
    <property type="entry name" value="HTH_LUXR_2"/>
    <property type="match status" value="1"/>
</dbReference>
<keyword evidence="9" id="KW-1185">Reference proteome</keyword>
<gene>
    <name evidence="8" type="ORF">DPM12_06605</name>
</gene>
<keyword evidence="1 5" id="KW-0597">Phosphoprotein</keyword>
<evidence type="ECO:0000256" key="5">
    <source>
        <dbReference type="PROSITE-ProRule" id="PRU00169"/>
    </source>
</evidence>
<evidence type="ECO:0000259" key="6">
    <source>
        <dbReference type="PROSITE" id="PS50043"/>
    </source>
</evidence>
<dbReference type="PROSITE" id="PS00622">
    <property type="entry name" value="HTH_LUXR_1"/>
    <property type="match status" value="1"/>
</dbReference>
<dbReference type="Pfam" id="PF00196">
    <property type="entry name" value="GerE"/>
    <property type="match status" value="1"/>
</dbReference>
<sequence>MSRSQRVNSDQPIRVLIADDQAMVRQGFGALLTAQPDIDIVGDADDGAEAIDAVRRLAPDLVLMDVRMPNVDGLEAARRIMRTPGGNPPKVVMLTTFDLDDYVYEALRAGASGFLLKDARADDLVHAVRVVAAGDALLSPSITRTLIADFARRPAANRPQPEQLRVLTAREVEVLKLIATGMSNAEIADTLVLAEQTVKTHVGRILTKLDLRDRAQAVVLAYESGLVQPGTA</sequence>
<dbReference type="AlphaFoldDB" id="A0A329QYZ8"/>
<dbReference type="CDD" id="cd17535">
    <property type="entry name" value="REC_NarL-like"/>
    <property type="match status" value="1"/>
</dbReference>
<evidence type="ECO:0000313" key="8">
    <source>
        <dbReference type="EMBL" id="RAW17644.1"/>
    </source>
</evidence>
<dbReference type="CDD" id="cd06170">
    <property type="entry name" value="LuxR_C_like"/>
    <property type="match status" value="1"/>
</dbReference>
<dbReference type="OrthoDB" id="9808843at2"/>
<dbReference type="PRINTS" id="PR00038">
    <property type="entry name" value="HTHLUXR"/>
</dbReference>
<feature type="domain" description="Response regulatory" evidence="7">
    <location>
        <begin position="14"/>
        <end position="132"/>
    </location>
</feature>
<protein>
    <submittedName>
        <fullName evidence="8">DNA-binding response regulator</fullName>
    </submittedName>
</protein>
<name>A0A329QYZ8_9ACTN</name>
<keyword evidence="2" id="KW-0805">Transcription regulation</keyword>
<keyword evidence="4" id="KW-0804">Transcription</keyword>
<proteinExistence type="predicted"/>
<keyword evidence="3 8" id="KW-0238">DNA-binding</keyword>
<organism evidence="8 9">
    <name type="scientific">Phytoactinopolyspora halophila</name>
    <dbReference type="NCBI Taxonomy" id="1981511"/>
    <lineage>
        <taxon>Bacteria</taxon>
        <taxon>Bacillati</taxon>
        <taxon>Actinomycetota</taxon>
        <taxon>Actinomycetes</taxon>
        <taxon>Jiangellales</taxon>
        <taxon>Jiangellaceae</taxon>
        <taxon>Phytoactinopolyspora</taxon>
    </lineage>
</organism>
<feature type="modified residue" description="4-aspartylphosphate" evidence="5">
    <location>
        <position position="65"/>
    </location>
</feature>
<evidence type="ECO:0000256" key="1">
    <source>
        <dbReference type="ARBA" id="ARBA00022553"/>
    </source>
</evidence>
<dbReference type="PROSITE" id="PS50110">
    <property type="entry name" value="RESPONSE_REGULATORY"/>
    <property type="match status" value="1"/>
</dbReference>
<dbReference type="Pfam" id="PF00072">
    <property type="entry name" value="Response_reg"/>
    <property type="match status" value="1"/>
</dbReference>
<dbReference type="GO" id="GO:0000160">
    <property type="term" value="P:phosphorelay signal transduction system"/>
    <property type="evidence" value="ECO:0007669"/>
    <property type="project" value="InterPro"/>
</dbReference>
<dbReference type="Proteomes" id="UP000250462">
    <property type="component" value="Unassembled WGS sequence"/>
</dbReference>
<dbReference type="SUPFAM" id="SSF46894">
    <property type="entry name" value="C-terminal effector domain of the bipartite response regulators"/>
    <property type="match status" value="1"/>
</dbReference>
<evidence type="ECO:0000313" key="9">
    <source>
        <dbReference type="Proteomes" id="UP000250462"/>
    </source>
</evidence>
<dbReference type="InterPro" id="IPR001789">
    <property type="entry name" value="Sig_transdc_resp-reg_receiver"/>
</dbReference>
<evidence type="ECO:0000256" key="4">
    <source>
        <dbReference type="ARBA" id="ARBA00023163"/>
    </source>
</evidence>
<dbReference type="SMART" id="SM00448">
    <property type="entry name" value="REC"/>
    <property type="match status" value="1"/>
</dbReference>
<dbReference type="PANTHER" id="PTHR43214:SF24">
    <property type="entry name" value="TRANSCRIPTIONAL REGULATORY PROTEIN NARL-RELATED"/>
    <property type="match status" value="1"/>
</dbReference>